<evidence type="ECO:0000313" key="3">
    <source>
        <dbReference type="Proteomes" id="UP001057702"/>
    </source>
</evidence>
<keyword evidence="3" id="KW-1185">Reference proteome</keyword>
<gene>
    <name evidence="2" type="ORF">NGB36_31495</name>
</gene>
<dbReference type="SUPFAM" id="SSF53474">
    <property type="entry name" value="alpha/beta-Hydrolases"/>
    <property type="match status" value="1"/>
</dbReference>
<dbReference type="InterPro" id="IPR000801">
    <property type="entry name" value="Esterase-like"/>
</dbReference>
<keyword evidence="1" id="KW-0812">Transmembrane</keyword>
<keyword evidence="1" id="KW-0472">Membrane</keyword>
<dbReference type="InterPro" id="IPR050583">
    <property type="entry name" value="Mycobacterial_A85_antigen"/>
</dbReference>
<dbReference type="InterPro" id="IPR029058">
    <property type="entry name" value="AB_hydrolase_fold"/>
</dbReference>
<keyword evidence="1" id="KW-1133">Transmembrane helix</keyword>
<dbReference type="Gene3D" id="3.40.50.1820">
    <property type="entry name" value="alpha/beta hydrolase"/>
    <property type="match status" value="1"/>
</dbReference>
<dbReference type="GO" id="GO:0016787">
    <property type="term" value="F:hydrolase activity"/>
    <property type="evidence" value="ECO:0007669"/>
    <property type="project" value="UniProtKB-KW"/>
</dbReference>
<feature type="transmembrane region" description="Helical" evidence="1">
    <location>
        <begin position="6"/>
        <end position="27"/>
    </location>
</feature>
<dbReference type="Pfam" id="PF00756">
    <property type="entry name" value="Esterase"/>
    <property type="match status" value="1"/>
</dbReference>
<comment type="caution">
    <text evidence="2">The sequence shown here is derived from an EMBL/GenBank/DDBJ whole genome shotgun (WGS) entry which is preliminary data.</text>
</comment>
<protein>
    <submittedName>
        <fullName evidence="2">Alpha/beta hydrolase-fold protein</fullName>
    </submittedName>
</protein>
<dbReference type="PANTHER" id="PTHR48098">
    <property type="entry name" value="ENTEROCHELIN ESTERASE-RELATED"/>
    <property type="match status" value="1"/>
</dbReference>
<proteinExistence type="predicted"/>
<reference evidence="2" key="1">
    <citation type="submission" date="2022-06" db="EMBL/GenBank/DDBJ databases">
        <title>Draft genome sequence of Streptomyces sp. RB6PN25 isolated from peat swamp forest in Thailand.</title>
        <authorList>
            <person name="Duangmal K."/>
            <person name="Klaysubun C."/>
        </authorList>
    </citation>
    <scope>NUCLEOTIDE SEQUENCE</scope>
    <source>
        <strain evidence="2">RB6PN25</strain>
    </source>
</reference>
<organism evidence="2 3">
    <name type="scientific">Streptomyces humicola</name>
    <dbReference type="NCBI Taxonomy" id="2953240"/>
    <lineage>
        <taxon>Bacteria</taxon>
        <taxon>Bacillati</taxon>
        <taxon>Actinomycetota</taxon>
        <taxon>Actinomycetes</taxon>
        <taxon>Kitasatosporales</taxon>
        <taxon>Streptomycetaceae</taxon>
        <taxon>Streptomyces</taxon>
    </lineage>
</organism>
<name>A0ABT1Q6F1_9ACTN</name>
<dbReference type="EMBL" id="JANFNG010000047">
    <property type="protein sequence ID" value="MCQ4084968.1"/>
    <property type="molecule type" value="Genomic_DNA"/>
</dbReference>
<evidence type="ECO:0000256" key="1">
    <source>
        <dbReference type="SAM" id="Phobius"/>
    </source>
</evidence>
<keyword evidence="2" id="KW-0378">Hydrolase</keyword>
<dbReference type="PANTHER" id="PTHR48098:SF1">
    <property type="entry name" value="DIACYLGLYCEROL ACYLTRANSFERASE_MYCOLYLTRANSFERASE AG85A"/>
    <property type="match status" value="1"/>
</dbReference>
<accession>A0ABT1Q6F1</accession>
<feature type="transmembrane region" description="Helical" evidence="1">
    <location>
        <begin position="39"/>
        <end position="60"/>
    </location>
</feature>
<sequence length="373" mass="40267">MSLTGTWFLVALIAVTVLAVIATLVLWSKIPGPVPVRWGSRLVMILVCQATAIAVVAALINTSYGLYASWSDLLGTNTANPNNVAMPGPPASRAKFTHAQGGTDAGGLLDTYFHGTRSTLSGQVIVWAPPEYNDPAYAHTDFPVLMLLHGVPGSPQSWLENGNMPGAFQNLVAQHRSHPFILAMPVINPGSVDTDCSDIPNRKVATWLAEDVPDLIRHKFRTVSGPRGWGLMGFSTGGYCATKLPLQFPHVFGAGAALDPDPLTGDPDVIYDSVLREHNSPMWLIRHTQTDLSGISLFLATSKQDRDSPPTYIEKFARYANDAADYGSGVRVQTMVVPAGGHNYNTWTSMYPAAISFLSEQLAAPRQSSLQKR</sequence>
<dbReference type="Proteomes" id="UP001057702">
    <property type="component" value="Unassembled WGS sequence"/>
</dbReference>
<evidence type="ECO:0000313" key="2">
    <source>
        <dbReference type="EMBL" id="MCQ4084968.1"/>
    </source>
</evidence>